<feature type="domain" description="STIL N-terminal" evidence="2">
    <location>
        <begin position="29"/>
        <end position="351"/>
    </location>
</feature>
<feature type="region of interest" description="Disordered" evidence="1">
    <location>
        <begin position="634"/>
        <end position="666"/>
    </location>
</feature>
<feature type="compositionally biased region" description="Polar residues" evidence="1">
    <location>
        <begin position="433"/>
        <end position="445"/>
    </location>
</feature>
<feature type="region of interest" description="Disordered" evidence="1">
    <location>
        <begin position="424"/>
        <end position="445"/>
    </location>
</feature>
<protein>
    <submittedName>
        <fullName evidence="4">SCL-interrupting locus protein homolog isoform X8</fullName>
    </submittedName>
</protein>
<keyword evidence="3" id="KW-1185">Reference proteome</keyword>
<dbReference type="Proteomes" id="UP001652625">
    <property type="component" value="Chromosome 01"/>
</dbReference>
<dbReference type="PANTHER" id="PTHR15128">
    <property type="entry name" value="TAL1 SCL INTERRUPTING LOCUS"/>
    <property type="match status" value="1"/>
</dbReference>
<evidence type="ECO:0000313" key="3">
    <source>
        <dbReference type="Proteomes" id="UP001652625"/>
    </source>
</evidence>
<evidence type="ECO:0000313" key="4">
    <source>
        <dbReference type="RefSeq" id="XP_065644902.1"/>
    </source>
</evidence>
<dbReference type="RefSeq" id="XP_065644902.1">
    <property type="nucleotide sequence ID" value="XM_065788830.1"/>
</dbReference>
<dbReference type="PANTHER" id="PTHR15128:SF0">
    <property type="entry name" value="SCL-INTERRUPTING LOCUS PROTEIN"/>
    <property type="match status" value="1"/>
</dbReference>
<dbReference type="InterPro" id="IPR026123">
    <property type="entry name" value="STIL"/>
</dbReference>
<reference evidence="4" key="2">
    <citation type="submission" date="2025-08" db="UniProtKB">
        <authorList>
            <consortium name="RefSeq"/>
        </authorList>
    </citation>
    <scope>IDENTIFICATION</scope>
</reference>
<dbReference type="InterPro" id="IPR057731">
    <property type="entry name" value="STIL_N"/>
</dbReference>
<accession>A0ABM4B7R3</accession>
<evidence type="ECO:0000256" key="1">
    <source>
        <dbReference type="SAM" id="MobiDB-lite"/>
    </source>
</evidence>
<reference evidence="3" key="1">
    <citation type="submission" date="2025-05" db="UniProtKB">
        <authorList>
            <consortium name="RefSeq"/>
        </authorList>
    </citation>
    <scope>NUCLEOTIDE SEQUENCE [LARGE SCALE GENOMIC DNA]</scope>
</reference>
<dbReference type="GeneID" id="105850714"/>
<proteinExistence type="predicted"/>
<organism evidence="3 4">
    <name type="scientific">Hydra vulgaris</name>
    <name type="common">Hydra</name>
    <name type="synonym">Hydra attenuata</name>
    <dbReference type="NCBI Taxonomy" id="6087"/>
    <lineage>
        <taxon>Eukaryota</taxon>
        <taxon>Metazoa</taxon>
        <taxon>Cnidaria</taxon>
        <taxon>Hydrozoa</taxon>
        <taxon>Hydroidolina</taxon>
        <taxon>Anthoathecata</taxon>
        <taxon>Aplanulata</taxon>
        <taxon>Hydridae</taxon>
        <taxon>Hydra</taxon>
    </lineage>
</organism>
<name>A0ABM4B7R3_HYDVU</name>
<evidence type="ECO:0000259" key="2">
    <source>
        <dbReference type="Pfam" id="PF15253"/>
    </source>
</evidence>
<gene>
    <name evidence="4" type="primary">LOC105850714</name>
</gene>
<sequence length="1173" mass="131822">MQQSHAKYHIIENNECSSKVMFPLVREVLWNRSPLCNPFSINFTEPFKKWNLIIDYRTLNIAYKQLHIHGNNFSGFFIGDIVSQSNGPLLIHVDRFDPGRDGQVTIEGVSKNVRLPTSTLPGNICIPVNLCHKSYNNCESQLHSFIDFEASILSIKSWLSRKEKLDASNLVSMKMKCLFFSEENKIQVLISCSCITFADTFSVQSISSIPVIQTALARNLCGTLGDKYTHVQTGFITMDQTRKLLLLVETDPKVYLLPLVGVWLSGVDVTDHLVLASILRFIYSKHIIERVSVPTCTYLLVLFPAHSVEPKFFEFFQVNAGNTFHLLEFFENVNIELHKNTTESEYHFELKLSKSGLDAGNLSETLSDFNAITEEKYVNMVGKLHQNYSLDDSLPSLSPVPHILQIKQSVTPSVPDLSLCDSSVNEEHKNEAPESSPSTLESQPTCDKSFIDRRLTMLPRQTKASLARITMSKNPKAVSKMATDKKHNLAIKFKNIDTKKNETINFHVQKNKVLEADTSVLQHDDSVKLPLNFFSNTSHKTKNIEHSSSLPSLNTLDKTTYATTPYTTTHTPLNTLDKITYTTTHTSSLNTLDKTTYATTPYTGKNVEYTSKNYVNLEDDKSFIFDDKNKSFAEPKNINKNYSQNEGFQDPRCFADSNSDDRSQNNFKTQSITQNLNNSKINSLIDDKNIPDYLNYHNGYKQDNDLLLELVLSQQKQLADLQSQLTLFLNNEKSQKVAEKNNSVDETIKAVQIKQQEQLDDLQKKLQLFLDSALSKSTSSIENIGVQCNMVSPEKISTATNTGSSLLCEEATTTNNTKKNICPHCCSCSRKKGLRHSHSIGKRNSLQNNDSIFLSADLSDLKKDDIQIALNNTGTSGVTLASSLQAVDLPVFDDGQDSCVSQNSDEWNRSPMLGESASMLIDQQNQLNAVKKQVDNVIENDTASYNNHFYSQMMEHVKQMMCAQNISVSSSNSDDASDSNKVLLSTTSPKVNMVKTVTSSSIDTIKLATPTNNTVKLATEAQLQKIINQPFEVRMQSISTGAVYNHPKINYHSMSVDETLSEYSQNNIDVIAAKYLPVTDLRAELRNKTVTFEGVVESNTTSVNFSCNMSIASKRYLQRYQLNDEKNGDFITKPIVRPSVDANETVSREIKKSRDGKENILDMKKIRNLPKLI</sequence>
<dbReference type="Pfam" id="PF15253">
    <property type="entry name" value="STIL_N"/>
    <property type="match status" value="1"/>
</dbReference>
<feature type="compositionally biased region" description="Polar residues" evidence="1">
    <location>
        <begin position="638"/>
        <end position="647"/>
    </location>
</feature>